<comment type="caution">
    <text evidence="2">The sequence shown here is derived from an EMBL/GenBank/DDBJ whole genome shotgun (WGS) entry which is preliminary data.</text>
</comment>
<proteinExistence type="predicted"/>
<evidence type="ECO:0000313" key="2">
    <source>
        <dbReference type="EMBL" id="GAE28673.1"/>
    </source>
</evidence>
<dbReference type="InterPro" id="IPR013378">
    <property type="entry name" value="InlB-like_B-rpt"/>
</dbReference>
<dbReference type="NCBIfam" id="TIGR02543">
    <property type="entry name" value="List_Bact_rpt"/>
    <property type="match status" value="4"/>
</dbReference>
<organism evidence="2 3">
    <name type="scientific">Halalkalibacter hemicellulosilyticusJCM 9152</name>
    <dbReference type="NCBI Taxonomy" id="1236971"/>
    <lineage>
        <taxon>Bacteria</taxon>
        <taxon>Bacillati</taxon>
        <taxon>Bacillota</taxon>
        <taxon>Bacilli</taxon>
        <taxon>Bacillales</taxon>
        <taxon>Bacillaceae</taxon>
        <taxon>Halalkalibacter</taxon>
    </lineage>
</organism>
<reference evidence="2" key="1">
    <citation type="journal article" date="2014" name="Genome Announc.">
        <title>Draft Genome Sequences of Three Alkaliphilic Bacillus Strains, Bacillus wakoensis JCM 9140T, Bacillus akibai JCM 9157T, and Bacillus hemicellulosilyticus JCM 9152T.</title>
        <authorList>
            <person name="Yuki M."/>
            <person name="Oshima K."/>
            <person name="Suda W."/>
            <person name="Oshida Y."/>
            <person name="Kitamura K."/>
            <person name="Iida T."/>
            <person name="Hattori M."/>
            <person name="Ohkuma M."/>
        </authorList>
    </citation>
    <scope>NUCLEOTIDE SEQUENCE [LARGE SCALE GENOMIC DNA]</scope>
    <source>
        <strain evidence="2">JCM 9152</strain>
    </source>
</reference>
<dbReference type="EMBL" id="BAUU01000001">
    <property type="protein sequence ID" value="GAE28673.1"/>
    <property type="molecule type" value="Genomic_DNA"/>
</dbReference>
<sequence length="452" mass="49713">MNIENSFYSDEEADNGIGTLKSMSELQDILTYTDVDVEGLDEPWDFDLIWNIDSTVNDGYPYILTTLDLTYDANGAEDGWLADTQEYTYPKYKDITVQGEDGLTKRGYTFVGWNTEADGSGETYREGDTFSLGIEGVTLYAQWSVNQYELRYDGNGHDEGSAPETEEVTYGSAVVVADPHTLSRTGYTFVGWNTEAEGSGETYREGDTFIQGAGNVTFYAQWSVNHYELRYDGNGQEGGSAPEAEFVAYGSEVEVSNSQTLSRTGYTFVGWNTEADGSGEVYNEGDTYTQGIGNVTFYAQWSVNHYELRYDGNGQDGGSAPEAVSVAYGSEVEVSDSQTLSRTGYTFVGWNTEADGSGEVYNEGDTFTQGIGDVTFYAQWSVNDYELRYDGNGQDGGNAPEAESIAYGSEVVVSDSHTLSRTGYTFVGWNMEATEVANSIVREMHLLKMQGM</sequence>
<protein>
    <submittedName>
        <fullName evidence="2">Chitinase</fullName>
    </submittedName>
</protein>
<gene>
    <name evidence="2" type="ORF">JCM9152_1</name>
</gene>
<name>W4QAF8_9BACI</name>
<dbReference type="Proteomes" id="UP000018895">
    <property type="component" value="Unassembled WGS sequence"/>
</dbReference>
<dbReference type="GO" id="GO:0030313">
    <property type="term" value="C:cell envelope"/>
    <property type="evidence" value="ECO:0007669"/>
    <property type="project" value="UniProtKB-SubCell"/>
</dbReference>
<comment type="subcellular location">
    <subcellularLocation>
        <location evidence="1">Cell envelope</location>
    </subcellularLocation>
</comment>
<dbReference type="Pfam" id="PF09479">
    <property type="entry name" value="Flg_new"/>
    <property type="match status" value="5"/>
</dbReference>
<evidence type="ECO:0000313" key="3">
    <source>
        <dbReference type="Proteomes" id="UP000018895"/>
    </source>
</evidence>
<dbReference type="InterPro" id="IPR042229">
    <property type="entry name" value="Listeria/Bacterioides_rpt_sf"/>
</dbReference>
<dbReference type="Gene3D" id="2.60.40.4270">
    <property type="entry name" value="Listeria-Bacteroides repeat domain"/>
    <property type="match status" value="5"/>
</dbReference>
<accession>W4QAF8</accession>
<keyword evidence="3" id="KW-1185">Reference proteome</keyword>
<dbReference type="STRING" id="1236971.JCM9152_1"/>
<evidence type="ECO:0000256" key="1">
    <source>
        <dbReference type="ARBA" id="ARBA00004196"/>
    </source>
</evidence>
<dbReference type="AlphaFoldDB" id="W4QAF8"/>